<gene>
    <name evidence="1" type="ORF">ACFO3M_03290</name>
</gene>
<comment type="caution">
    <text evidence="1">The sequence shown here is derived from an EMBL/GenBank/DDBJ whole genome shotgun (WGS) entry which is preliminary data.</text>
</comment>
<proteinExistence type="predicted"/>
<accession>A0ABV9LFW5</accession>
<keyword evidence="2" id="KW-1185">Reference proteome</keyword>
<organism evidence="1 2">
    <name type="scientific">Geodermatophilus arenarius</name>
    <dbReference type="NCBI Taxonomy" id="1137990"/>
    <lineage>
        <taxon>Bacteria</taxon>
        <taxon>Bacillati</taxon>
        <taxon>Actinomycetota</taxon>
        <taxon>Actinomycetes</taxon>
        <taxon>Geodermatophilales</taxon>
        <taxon>Geodermatophilaceae</taxon>
        <taxon>Geodermatophilus</taxon>
    </lineage>
</organism>
<name>A0ABV9LFW5_9ACTN</name>
<evidence type="ECO:0000313" key="1">
    <source>
        <dbReference type="EMBL" id="MFC4692405.1"/>
    </source>
</evidence>
<evidence type="ECO:0000313" key="2">
    <source>
        <dbReference type="Proteomes" id="UP001596025"/>
    </source>
</evidence>
<reference evidence="2" key="1">
    <citation type="journal article" date="2019" name="Int. J. Syst. Evol. Microbiol.">
        <title>The Global Catalogue of Microorganisms (GCM) 10K type strain sequencing project: providing services to taxonomists for standard genome sequencing and annotation.</title>
        <authorList>
            <consortium name="The Broad Institute Genomics Platform"/>
            <consortium name="The Broad Institute Genome Sequencing Center for Infectious Disease"/>
            <person name="Wu L."/>
            <person name="Ma J."/>
        </authorList>
    </citation>
    <scope>NUCLEOTIDE SEQUENCE [LARGE SCALE GENOMIC DNA]</scope>
    <source>
        <strain evidence="2">CCUG 62763</strain>
    </source>
</reference>
<protein>
    <submittedName>
        <fullName evidence="1">Uncharacterized protein</fullName>
    </submittedName>
</protein>
<sequence>MFLVLFLLFPVAVLVALVALEAHLHRNRSLAGSAGVPVALDRPELHGRSRARLS</sequence>
<dbReference type="RefSeq" id="WP_387986287.1">
    <property type="nucleotide sequence ID" value="NZ_JBHSGR010000002.1"/>
</dbReference>
<dbReference type="Proteomes" id="UP001596025">
    <property type="component" value="Unassembled WGS sequence"/>
</dbReference>
<dbReference type="EMBL" id="JBHSGR010000002">
    <property type="protein sequence ID" value="MFC4692405.1"/>
    <property type="molecule type" value="Genomic_DNA"/>
</dbReference>